<dbReference type="STRING" id="1188319.OYT1_01411"/>
<dbReference type="EMBL" id="AP018738">
    <property type="protein sequence ID" value="BBE51969.1"/>
    <property type="molecule type" value="Genomic_DNA"/>
</dbReference>
<name>A0A2Z6GF35_9PROT</name>
<dbReference type="AlphaFoldDB" id="A0A2Z6GF35"/>
<evidence type="ECO:0008006" key="4">
    <source>
        <dbReference type="Google" id="ProtNLM"/>
    </source>
</evidence>
<accession>A0A2Z6GF35</accession>
<feature type="transmembrane region" description="Helical" evidence="1">
    <location>
        <begin position="12"/>
        <end position="35"/>
    </location>
</feature>
<sequence length="167" mass="18861">MRSGSCTRQQGITYVAVLILIAILGLVTASIGVVWSTVRQQEREEELILIGEQYIQAIGLYYQHSPGTVKRYPMTLQDLLKDDRFMVPQHHLRKLFTDPMTRKQEWGLVRAEDGGIAGVYSLSEAKPRKTGEFDEAMAGFTQAKRYADWRFTYRPPVTTAPSPLPAA</sequence>
<evidence type="ECO:0000256" key="1">
    <source>
        <dbReference type="SAM" id="Phobius"/>
    </source>
</evidence>
<organism evidence="2 3">
    <name type="scientific">Ferriphaselus amnicola</name>
    <dbReference type="NCBI Taxonomy" id="1188319"/>
    <lineage>
        <taxon>Bacteria</taxon>
        <taxon>Pseudomonadati</taxon>
        <taxon>Pseudomonadota</taxon>
        <taxon>Betaproteobacteria</taxon>
        <taxon>Nitrosomonadales</taxon>
        <taxon>Gallionellaceae</taxon>
        <taxon>Ferriphaselus</taxon>
    </lineage>
</organism>
<keyword evidence="1" id="KW-1133">Transmembrane helix</keyword>
<keyword evidence="3" id="KW-1185">Reference proteome</keyword>
<keyword evidence="1" id="KW-0812">Transmembrane</keyword>
<protein>
    <recommendedName>
        <fullName evidence="4">Type II secretion system protein</fullName>
    </recommendedName>
</protein>
<evidence type="ECO:0000313" key="3">
    <source>
        <dbReference type="Proteomes" id="UP000033070"/>
    </source>
</evidence>
<evidence type="ECO:0000313" key="2">
    <source>
        <dbReference type="EMBL" id="BBE51969.1"/>
    </source>
</evidence>
<keyword evidence="1" id="KW-0472">Membrane</keyword>
<proteinExistence type="predicted"/>
<reference evidence="2 3" key="1">
    <citation type="submission" date="2018-06" db="EMBL/GenBank/DDBJ databases">
        <title>OYT1 Genome Sequencing.</title>
        <authorList>
            <person name="Kato S."/>
            <person name="Itoh T."/>
            <person name="Ohkuma M."/>
        </authorList>
    </citation>
    <scope>NUCLEOTIDE SEQUENCE [LARGE SCALE GENOMIC DNA]</scope>
    <source>
        <strain evidence="2 3">OYT1</strain>
    </source>
</reference>
<dbReference type="KEGG" id="fam:OYT1_ch2456"/>
<dbReference type="Proteomes" id="UP000033070">
    <property type="component" value="Chromosome"/>
</dbReference>
<gene>
    <name evidence="2" type="ORF">OYT1_ch2456</name>
</gene>